<evidence type="ECO:0000313" key="3">
    <source>
        <dbReference type="Proteomes" id="UP001247620"/>
    </source>
</evidence>
<comment type="caution">
    <text evidence="2">The sequence shown here is derived from an EMBL/GenBank/DDBJ whole genome shotgun (WGS) entry which is preliminary data.</text>
</comment>
<keyword evidence="1" id="KW-0812">Transmembrane</keyword>
<protein>
    <submittedName>
        <fullName evidence="2">Uncharacterized protein</fullName>
    </submittedName>
</protein>
<feature type="transmembrane region" description="Helical" evidence="1">
    <location>
        <begin position="29"/>
        <end position="48"/>
    </location>
</feature>
<keyword evidence="1" id="KW-0472">Membrane</keyword>
<dbReference type="EMBL" id="JAVDUU010000003">
    <property type="protein sequence ID" value="MDR6943824.1"/>
    <property type="molecule type" value="Genomic_DNA"/>
</dbReference>
<dbReference type="Proteomes" id="UP001247620">
    <property type="component" value="Unassembled WGS sequence"/>
</dbReference>
<evidence type="ECO:0000313" key="2">
    <source>
        <dbReference type="EMBL" id="MDR6943824.1"/>
    </source>
</evidence>
<name>A0ABU1TEJ9_9SPHI</name>
<reference evidence="2 3" key="1">
    <citation type="submission" date="2023-07" db="EMBL/GenBank/DDBJ databases">
        <title>Sorghum-associated microbial communities from plants grown in Nebraska, USA.</title>
        <authorList>
            <person name="Schachtman D."/>
        </authorList>
    </citation>
    <scope>NUCLEOTIDE SEQUENCE [LARGE SCALE GENOMIC DNA]</scope>
    <source>
        <strain evidence="2 3">3262</strain>
    </source>
</reference>
<keyword evidence="1" id="KW-1133">Transmembrane helix</keyword>
<proteinExistence type="predicted"/>
<evidence type="ECO:0000256" key="1">
    <source>
        <dbReference type="SAM" id="Phobius"/>
    </source>
</evidence>
<accession>A0ABU1TEJ9</accession>
<gene>
    <name evidence="2" type="ORF">J2W55_003677</name>
</gene>
<organism evidence="2 3">
    <name type="scientific">Mucilaginibacter pocheonensis</name>
    <dbReference type="NCBI Taxonomy" id="398050"/>
    <lineage>
        <taxon>Bacteria</taxon>
        <taxon>Pseudomonadati</taxon>
        <taxon>Bacteroidota</taxon>
        <taxon>Sphingobacteriia</taxon>
        <taxon>Sphingobacteriales</taxon>
        <taxon>Sphingobacteriaceae</taxon>
        <taxon>Mucilaginibacter</taxon>
    </lineage>
</organism>
<keyword evidence="3" id="KW-1185">Reference proteome</keyword>
<sequence>MKQGQHAHLLTISKSSNTFSNDSKGEQTILMSNFLLFNYIQVMIVILVKVMTYEICGIGHS</sequence>